<evidence type="ECO:0000313" key="3">
    <source>
        <dbReference type="Proteomes" id="UP000663845"/>
    </source>
</evidence>
<proteinExistence type="predicted"/>
<name>A0A813SF31_9BILA</name>
<sequence length="244" mass="26128">MSATIQTATATTGSATAHTAVAENVSVRSVVSTESQSQVSMENTQKMAALLGRLGTTHQQVDEYARRRTEQISEEVAAAISRIVADTSIQQQTLLADANVRSAAIEEEYKHKLQQYVEELDVVKAQNLSTLEKDLNLRQEMILEDARKRIDALNEEANRLKLGVLREAQAQANAQVEVITDQVAALSAEDASRLLTSTATTVITTEAKATGATHVEGASVVVGKTAETVHASSSHSSSSSTTKH</sequence>
<dbReference type="AlphaFoldDB" id="A0A813SF31"/>
<accession>A0A813SF31</accession>
<evidence type="ECO:0000313" key="2">
    <source>
        <dbReference type="EMBL" id="CAF0799650.1"/>
    </source>
</evidence>
<evidence type="ECO:0000256" key="1">
    <source>
        <dbReference type="SAM" id="Coils"/>
    </source>
</evidence>
<gene>
    <name evidence="2" type="ORF">JYZ213_LOCUS5183</name>
</gene>
<organism evidence="2 3">
    <name type="scientific">Adineta steineri</name>
    <dbReference type="NCBI Taxonomy" id="433720"/>
    <lineage>
        <taxon>Eukaryota</taxon>
        <taxon>Metazoa</taxon>
        <taxon>Spiralia</taxon>
        <taxon>Gnathifera</taxon>
        <taxon>Rotifera</taxon>
        <taxon>Eurotatoria</taxon>
        <taxon>Bdelloidea</taxon>
        <taxon>Adinetida</taxon>
        <taxon>Adinetidae</taxon>
        <taxon>Adineta</taxon>
    </lineage>
</organism>
<feature type="coiled-coil region" evidence="1">
    <location>
        <begin position="106"/>
        <end position="163"/>
    </location>
</feature>
<dbReference type="Proteomes" id="UP000663845">
    <property type="component" value="Unassembled WGS sequence"/>
</dbReference>
<comment type="caution">
    <text evidence="2">The sequence shown here is derived from an EMBL/GenBank/DDBJ whole genome shotgun (WGS) entry which is preliminary data.</text>
</comment>
<reference evidence="2" key="1">
    <citation type="submission" date="2021-02" db="EMBL/GenBank/DDBJ databases">
        <authorList>
            <person name="Nowell W R."/>
        </authorList>
    </citation>
    <scope>NUCLEOTIDE SEQUENCE</scope>
</reference>
<keyword evidence="1" id="KW-0175">Coiled coil</keyword>
<protein>
    <submittedName>
        <fullName evidence="2">Uncharacterized protein</fullName>
    </submittedName>
</protein>
<dbReference type="EMBL" id="CAJNOG010000030">
    <property type="protein sequence ID" value="CAF0799650.1"/>
    <property type="molecule type" value="Genomic_DNA"/>
</dbReference>